<evidence type="ECO:0000313" key="14">
    <source>
        <dbReference type="Proteomes" id="UP000024329"/>
    </source>
</evidence>
<evidence type="ECO:0000256" key="1">
    <source>
        <dbReference type="ARBA" id="ARBA00004571"/>
    </source>
</evidence>
<dbReference type="InterPro" id="IPR012910">
    <property type="entry name" value="Plug_dom"/>
</dbReference>
<keyword evidence="7 8" id="KW-0998">Cell outer membrane</keyword>
<dbReference type="InterPro" id="IPR039426">
    <property type="entry name" value="TonB-dep_rcpt-like"/>
</dbReference>
<dbReference type="Gene3D" id="2.40.170.20">
    <property type="entry name" value="TonB-dependent receptor, beta-barrel domain"/>
    <property type="match status" value="1"/>
</dbReference>
<keyword evidence="13" id="KW-0675">Receptor</keyword>
<name>A0A031JPK6_9SPHN</name>
<evidence type="ECO:0000259" key="12">
    <source>
        <dbReference type="Pfam" id="PF07715"/>
    </source>
</evidence>
<dbReference type="PROSITE" id="PS52016">
    <property type="entry name" value="TONB_DEPENDENT_REC_3"/>
    <property type="match status" value="1"/>
</dbReference>
<dbReference type="eggNOG" id="COG4771">
    <property type="taxonomic scope" value="Bacteria"/>
</dbReference>
<dbReference type="PROSITE" id="PS51257">
    <property type="entry name" value="PROKAR_LIPOPROTEIN"/>
    <property type="match status" value="1"/>
</dbReference>
<organism evidence="13 14">
    <name type="scientific">Novosphingobium resinovorum</name>
    <dbReference type="NCBI Taxonomy" id="158500"/>
    <lineage>
        <taxon>Bacteria</taxon>
        <taxon>Pseudomonadati</taxon>
        <taxon>Pseudomonadota</taxon>
        <taxon>Alphaproteobacteria</taxon>
        <taxon>Sphingomonadales</taxon>
        <taxon>Sphingomonadaceae</taxon>
        <taxon>Novosphingobium</taxon>
    </lineage>
</organism>
<dbReference type="GO" id="GO:0009279">
    <property type="term" value="C:cell outer membrane"/>
    <property type="evidence" value="ECO:0007669"/>
    <property type="project" value="UniProtKB-SubCell"/>
</dbReference>
<accession>A0A031JPK6</accession>
<feature type="chain" id="PRO_5001552038" evidence="10">
    <location>
        <begin position="26"/>
        <end position="871"/>
    </location>
</feature>
<dbReference type="InterPro" id="IPR000531">
    <property type="entry name" value="Beta-barrel_TonB"/>
</dbReference>
<dbReference type="Proteomes" id="UP000024329">
    <property type="component" value="Unassembled WGS sequence"/>
</dbReference>
<comment type="similarity">
    <text evidence="8 9">Belongs to the TonB-dependent receptor family.</text>
</comment>
<dbReference type="InterPro" id="IPR036942">
    <property type="entry name" value="Beta-barrel_TonB_sf"/>
</dbReference>
<comment type="subcellular location">
    <subcellularLocation>
        <location evidence="1 8">Cell outer membrane</location>
        <topology evidence="1 8">Multi-pass membrane protein</topology>
    </subcellularLocation>
</comment>
<dbReference type="RefSeq" id="WP_155986426.1">
    <property type="nucleotide sequence ID" value="NZ_JFYZ01000035.1"/>
</dbReference>
<keyword evidence="10" id="KW-0732">Signal</keyword>
<dbReference type="PANTHER" id="PTHR47234:SF3">
    <property type="entry name" value="SECRETIN_TONB SHORT N-TERMINAL DOMAIN-CONTAINING PROTEIN"/>
    <property type="match status" value="1"/>
</dbReference>
<keyword evidence="4 8" id="KW-0812">Transmembrane</keyword>
<evidence type="ECO:0000256" key="2">
    <source>
        <dbReference type="ARBA" id="ARBA00022448"/>
    </source>
</evidence>
<dbReference type="PATRIC" id="fig|158500.4.peg.4593"/>
<dbReference type="EMBL" id="JFYZ01000035">
    <property type="protein sequence ID" value="EZP76634.1"/>
    <property type="molecule type" value="Genomic_DNA"/>
</dbReference>
<evidence type="ECO:0000256" key="5">
    <source>
        <dbReference type="ARBA" id="ARBA00023077"/>
    </source>
</evidence>
<feature type="signal peptide" evidence="10">
    <location>
        <begin position="1"/>
        <end position="25"/>
    </location>
</feature>
<evidence type="ECO:0000259" key="11">
    <source>
        <dbReference type="Pfam" id="PF00593"/>
    </source>
</evidence>
<keyword evidence="6 8" id="KW-0472">Membrane</keyword>
<keyword evidence="3 8" id="KW-1134">Transmembrane beta strand</keyword>
<dbReference type="Pfam" id="PF00593">
    <property type="entry name" value="TonB_dep_Rec_b-barrel"/>
    <property type="match status" value="1"/>
</dbReference>
<gene>
    <name evidence="13" type="ORF">BV97_04517</name>
</gene>
<dbReference type="InterPro" id="IPR037066">
    <property type="entry name" value="Plug_dom_sf"/>
</dbReference>
<dbReference type="SUPFAM" id="SSF56935">
    <property type="entry name" value="Porins"/>
    <property type="match status" value="1"/>
</dbReference>
<evidence type="ECO:0000256" key="3">
    <source>
        <dbReference type="ARBA" id="ARBA00022452"/>
    </source>
</evidence>
<evidence type="ECO:0000256" key="4">
    <source>
        <dbReference type="ARBA" id="ARBA00022692"/>
    </source>
</evidence>
<dbReference type="CDD" id="cd01347">
    <property type="entry name" value="ligand_gated_channel"/>
    <property type="match status" value="1"/>
</dbReference>
<keyword evidence="5 9" id="KW-0798">TonB box</keyword>
<keyword evidence="2 8" id="KW-0813">Transport</keyword>
<evidence type="ECO:0000256" key="6">
    <source>
        <dbReference type="ARBA" id="ARBA00023136"/>
    </source>
</evidence>
<evidence type="ECO:0000256" key="9">
    <source>
        <dbReference type="RuleBase" id="RU003357"/>
    </source>
</evidence>
<evidence type="ECO:0000256" key="8">
    <source>
        <dbReference type="PROSITE-ProRule" id="PRU01360"/>
    </source>
</evidence>
<evidence type="ECO:0000313" key="13">
    <source>
        <dbReference type="EMBL" id="EZP76634.1"/>
    </source>
</evidence>
<evidence type="ECO:0000256" key="7">
    <source>
        <dbReference type="ARBA" id="ARBA00023237"/>
    </source>
</evidence>
<comment type="caution">
    <text evidence="13">The sequence shown here is derived from an EMBL/GenBank/DDBJ whole genome shotgun (WGS) entry which is preliminary data.</text>
</comment>
<proteinExistence type="inferred from homology"/>
<feature type="domain" description="TonB-dependent receptor plug" evidence="12">
    <location>
        <begin position="53"/>
        <end position="172"/>
    </location>
</feature>
<dbReference type="PANTHER" id="PTHR47234">
    <property type="match status" value="1"/>
</dbReference>
<feature type="domain" description="TonB-dependent receptor-like beta-barrel" evidence="11">
    <location>
        <begin position="301"/>
        <end position="819"/>
    </location>
</feature>
<evidence type="ECO:0000256" key="10">
    <source>
        <dbReference type="SAM" id="SignalP"/>
    </source>
</evidence>
<reference evidence="13 14" key="1">
    <citation type="submission" date="2014-03" db="EMBL/GenBank/DDBJ databases">
        <title>Whole genome sequence of Novosphingobium resinovorum KF1.</title>
        <authorList>
            <person name="Gan H.M."/>
            <person name="Gan H.Y."/>
            <person name="Chew T.H."/>
            <person name="Savka M.A."/>
        </authorList>
    </citation>
    <scope>NUCLEOTIDE SEQUENCE [LARGE SCALE GENOMIC DNA]</scope>
    <source>
        <strain evidence="13 14">KF1</strain>
    </source>
</reference>
<dbReference type="Gene3D" id="2.170.130.10">
    <property type="entry name" value="TonB-dependent receptor, plug domain"/>
    <property type="match status" value="1"/>
</dbReference>
<dbReference type="Pfam" id="PF07715">
    <property type="entry name" value="Plug"/>
    <property type="match status" value="1"/>
</dbReference>
<protein>
    <submittedName>
        <fullName evidence="13">TonB-dependent receptor</fullName>
    </submittedName>
</protein>
<sequence length="871" mass="91783">MRQLRNIAMASTGLAVLSCILPATAAFAQEAGADGGSDIVVTGSRFGSRSAAESVVPIDRISVDELARGGRTEVQDMLKTSVPSFSTPRPNASGAGEFLTPPTLRGLSTGQLLVLVNGKRRHSSGDLSTSNGIGRGDVAYDFNAIPSMALSGVEVLRDGASAQYGSDAIAGVINLTLDKSTGMKGKISTGITKEGDGEFIDVGGSVGLPVWNGGVIRATVQYQNHASTNRSLDDTRQQYFGHNSAGGLVAPSSFYGSGTGLTASSGALDPREATIERHTSRQGNSNYEMKSVFLNAEIPTNGGGATFYGFGGYSDLDGRTAFYFRRAGQDQTVRALHPDGFIPYGDIRLRNVSATGGLRGENLVGFDWDVSTGYGKSLIDNGTSNTNNVSYGTASPTDIHNGSTRYDQWTTNLDLTRKFDMGDGSPLNLALGAEYREETYHLLAGEVASYADGGFAILDGPNAGKVAPVGTQPTPGISPVDAAFGRRNSKAIYGEVEKLFFDRLTLDAAVRYEKFSDFGSTTNYKLSGRLQVIEPLALRASFSTGFRAPHLAQMYFGSSTTSFINGVATLIRNLPVDSEAARLIGATDLKPEKSKNLSAGFVYTSGGLTFTVDGYQIKLTDRIVQSAVFQGTSLINYLAANGVAGIAGASYLTNAVDTTTRGVDVTLTDKFDLGSLGELSVLLAGNYNKTKFDKIAGTPAEIAALGITTPLFDLTQQVRISDSQPRSKVLLNLNWKSGDFSLGLTNTYYGKVSAVAFTSLTPAQIAALTPGYDVTLVPVSSTSANSQVIQHFKGKVITDIQVNYDFTPGITLSAGVNNLFDIYPTQNLRSTVASVAAGTNGSDNAGTLPYNAISPFGFNGMSFFASAGFKF</sequence>
<dbReference type="AlphaFoldDB" id="A0A031JPK6"/>